<dbReference type="PANTHER" id="PTHR42860">
    <property type="entry name" value="VITAMIN B12-BINDING PROTEIN"/>
    <property type="match status" value="1"/>
</dbReference>
<dbReference type="SUPFAM" id="SSF53807">
    <property type="entry name" value="Helical backbone' metal receptor"/>
    <property type="match status" value="1"/>
</dbReference>
<dbReference type="InterPro" id="IPR051030">
    <property type="entry name" value="Vitamin_B12-ABC_binding"/>
</dbReference>
<dbReference type="EMBL" id="CP045482">
    <property type="protein sequence ID" value="QGR21448.1"/>
    <property type="molecule type" value="Genomic_DNA"/>
</dbReference>
<dbReference type="PROSITE" id="PS50983">
    <property type="entry name" value="FE_B12_PBP"/>
    <property type="match status" value="1"/>
</dbReference>
<dbReference type="PANTHER" id="PTHR42860:SF1">
    <property type="entry name" value="VITAMIN B12-BINDING PROTEIN"/>
    <property type="match status" value="1"/>
</dbReference>
<reference evidence="2 5" key="1">
    <citation type="submission" date="2019-10" db="EMBL/GenBank/DDBJ databases">
        <title>Comparative genomics of sulfur disproportionating microorganisms.</title>
        <authorList>
            <person name="Ward L.M."/>
            <person name="Bertran E."/>
            <person name="Johnston D."/>
        </authorList>
    </citation>
    <scope>NUCLEOTIDE SEQUENCE [LARGE SCALE GENOMIC DNA]</scope>
    <source>
        <strain evidence="2 5">DSM 3772</strain>
    </source>
</reference>
<dbReference type="InterPro" id="IPR002491">
    <property type="entry name" value="ABC_transptr_periplasmic_BD"/>
</dbReference>
<dbReference type="Proteomes" id="UP000426328">
    <property type="component" value="Chromosome"/>
</dbReference>
<dbReference type="Gene3D" id="3.40.50.1980">
    <property type="entry name" value="Nitrogenase molybdenum iron protein domain"/>
    <property type="match status" value="2"/>
</dbReference>
<name>A0A650CUH1_ACIAM</name>
<dbReference type="EMBL" id="WHYS01000002">
    <property type="protein sequence ID" value="MQL55995.1"/>
    <property type="molecule type" value="Genomic_DNA"/>
</dbReference>
<proteinExistence type="predicted"/>
<organism evidence="3 4">
    <name type="scientific">Acidianus ambivalens</name>
    <name type="common">Desulfurolobus ambivalens</name>
    <dbReference type="NCBI Taxonomy" id="2283"/>
    <lineage>
        <taxon>Archaea</taxon>
        <taxon>Thermoproteota</taxon>
        <taxon>Thermoprotei</taxon>
        <taxon>Sulfolobales</taxon>
        <taxon>Sulfolobaceae</taxon>
        <taxon>Acidianus</taxon>
    </lineage>
</organism>
<accession>A0A650CUH1</accession>
<protein>
    <submittedName>
        <fullName evidence="3">ABC transporter substrate-binding protein</fullName>
    </submittedName>
</protein>
<evidence type="ECO:0000313" key="4">
    <source>
        <dbReference type="Proteomes" id="UP000426328"/>
    </source>
</evidence>
<gene>
    <name evidence="3" type="ORF">D1866_05190</name>
    <name evidence="2" type="ORF">GFB69_09635</name>
</gene>
<sequence>MYGYSIHMKRIVTLDPATTEIVAFLDGTSRIVGVPEDADYPVEVKQKVKVTRKLVNVDNSLPSEVIDEIVRQHIKERKPLHEALWNKIYELEPDLIVGQGICEVCALPSISSLDREKIVTMPKKYRISRMEVFNPSTFMDIPKETMKIAKILGRERKAEELKEQFEKSIEETKGIAKGTKTVVIEWIKPIHLIGKWVSDMVNLMGSKPLARPGGHGGIFDWEVIREFNPDYLIISPCSFSVNRSLMEIEKITTLPGYSDLNAVKQDHVYVLEPLYARASQRTLEFLNALKEIYTTGEVERKYGIRL</sequence>
<evidence type="ECO:0000313" key="2">
    <source>
        <dbReference type="EMBL" id="MQL55995.1"/>
    </source>
</evidence>
<dbReference type="AlphaFoldDB" id="A0A650CUH1"/>
<keyword evidence="4" id="KW-1185">Reference proteome</keyword>
<dbReference type="KEGG" id="aamb:D1866_05190"/>
<dbReference type="Pfam" id="PF01497">
    <property type="entry name" value="Peripla_BP_2"/>
    <property type="match status" value="1"/>
</dbReference>
<evidence type="ECO:0000313" key="5">
    <source>
        <dbReference type="Proteomes" id="UP000474054"/>
    </source>
</evidence>
<feature type="domain" description="Fe/B12 periplasmic-binding" evidence="1">
    <location>
        <begin position="10"/>
        <end position="300"/>
    </location>
</feature>
<evidence type="ECO:0000313" key="3">
    <source>
        <dbReference type="EMBL" id="QGR21448.1"/>
    </source>
</evidence>
<reference evidence="3 4" key="2">
    <citation type="submission" date="2019-10" db="EMBL/GenBank/DDBJ databases">
        <title>Genome Sequences from Six Type Strain Members of the Archaeal Family Sulfolobaceae: Acidianus ambivalens, Acidianus infernus, Metallosphaera prunae, Stygiolobus azoricus, Sulfolobus metallicus, and Sulfurisphaera ohwakuensis.</title>
        <authorList>
            <person name="Counts J.A."/>
            <person name="Kelly R.M."/>
        </authorList>
    </citation>
    <scope>NUCLEOTIDE SEQUENCE [LARGE SCALE GENOMIC DNA]</scope>
    <source>
        <strain evidence="3 4">LEI 10</strain>
    </source>
</reference>
<dbReference type="Proteomes" id="UP000474054">
    <property type="component" value="Unassembled WGS sequence"/>
</dbReference>
<evidence type="ECO:0000259" key="1">
    <source>
        <dbReference type="PROSITE" id="PS50983"/>
    </source>
</evidence>